<name>A0A917R9B0_9ACTN</name>
<proteinExistence type="predicted"/>
<gene>
    <name evidence="2" type="ORF">GCM10010094_66740</name>
</gene>
<feature type="compositionally biased region" description="Basic and acidic residues" evidence="1">
    <location>
        <begin position="220"/>
        <end position="231"/>
    </location>
</feature>
<reference evidence="2" key="1">
    <citation type="journal article" date="2014" name="Int. J. Syst. Evol. Microbiol.">
        <title>Complete genome sequence of Corynebacterium casei LMG S-19264T (=DSM 44701T), isolated from a smear-ripened cheese.</title>
        <authorList>
            <consortium name="US DOE Joint Genome Institute (JGI-PGF)"/>
            <person name="Walter F."/>
            <person name="Albersmeier A."/>
            <person name="Kalinowski J."/>
            <person name="Ruckert C."/>
        </authorList>
    </citation>
    <scope>NUCLEOTIDE SEQUENCE</scope>
    <source>
        <strain evidence="2">JCM 3035</strain>
    </source>
</reference>
<sequence length="231" mass="24497">MTRAEVPLHRRTVSVTAYDEGGGEISVEAELRDERPWVAEPDAGVVHRMVLAVRVRLADMVIVAADADMRTFPHAECPLITPVFDGLVGLSVAAGYNRAIQERFRGVSGCSHLYELARVLGPAVVQAGISANAGLRMAGRPSDGPRSTAGVLNSCHIWAPGGVGLRKLDAGWRPGAGPRPVPEVEVFEGTSSPRPPTAFQTFLDQNEIPGRSPGEPSAAEPDHPRSPTESG</sequence>
<evidence type="ECO:0000256" key="1">
    <source>
        <dbReference type="SAM" id="MobiDB-lite"/>
    </source>
</evidence>
<dbReference type="AlphaFoldDB" id="A0A917R9B0"/>
<evidence type="ECO:0008006" key="4">
    <source>
        <dbReference type="Google" id="ProtNLM"/>
    </source>
</evidence>
<accession>A0A917R9B0</accession>
<comment type="caution">
    <text evidence="2">The sequence shown here is derived from an EMBL/GenBank/DDBJ whole genome shotgun (WGS) entry which is preliminary data.</text>
</comment>
<keyword evidence="3" id="KW-1185">Reference proteome</keyword>
<organism evidence="2 3">
    <name type="scientific">Streptomyces flaveus</name>
    <dbReference type="NCBI Taxonomy" id="66370"/>
    <lineage>
        <taxon>Bacteria</taxon>
        <taxon>Bacillati</taxon>
        <taxon>Actinomycetota</taxon>
        <taxon>Actinomycetes</taxon>
        <taxon>Kitasatosporales</taxon>
        <taxon>Streptomycetaceae</taxon>
        <taxon>Streptomyces</taxon>
        <taxon>Streptomyces aurantiacus group</taxon>
    </lineage>
</organism>
<dbReference type="Proteomes" id="UP000637788">
    <property type="component" value="Unassembled WGS sequence"/>
</dbReference>
<evidence type="ECO:0000313" key="3">
    <source>
        <dbReference type="Proteomes" id="UP000637788"/>
    </source>
</evidence>
<dbReference type="Pfam" id="PF11136">
    <property type="entry name" value="DUF2889"/>
    <property type="match status" value="1"/>
</dbReference>
<dbReference type="InterPro" id="IPR021312">
    <property type="entry name" value="DUF2889"/>
</dbReference>
<evidence type="ECO:0000313" key="2">
    <source>
        <dbReference type="EMBL" id="GGK96560.1"/>
    </source>
</evidence>
<feature type="region of interest" description="Disordered" evidence="1">
    <location>
        <begin position="174"/>
        <end position="231"/>
    </location>
</feature>
<dbReference type="EMBL" id="BMPQ01000022">
    <property type="protein sequence ID" value="GGK96560.1"/>
    <property type="molecule type" value="Genomic_DNA"/>
</dbReference>
<dbReference type="RefSeq" id="WP_189325486.1">
    <property type="nucleotide sequence ID" value="NZ_BMPQ01000022.1"/>
</dbReference>
<protein>
    <recommendedName>
        <fullName evidence="4">DUF2889 domain-containing protein</fullName>
    </recommendedName>
</protein>
<reference evidence="2" key="2">
    <citation type="submission" date="2020-09" db="EMBL/GenBank/DDBJ databases">
        <authorList>
            <person name="Sun Q."/>
            <person name="Ohkuma M."/>
        </authorList>
    </citation>
    <scope>NUCLEOTIDE SEQUENCE</scope>
    <source>
        <strain evidence="2">JCM 3035</strain>
    </source>
</reference>